<dbReference type="GO" id="GO:0005840">
    <property type="term" value="C:ribosome"/>
    <property type="evidence" value="ECO:0007669"/>
    <property type="project" value="UniProtKB-KW"/>
</dbReference>
<dbReference type="SUPFAM" id="SSF55315">
    <property type="entry name" value="L30e-like"/>
    <property type="match status" value="1"/>
</dbReference>
<dbReference type="GO" id="GO:0003723">
    <property type="term" value="F:RNA binding"/>
    <property type="evidence" value="ECO:0007669"/>
    <property type="project" value="InterPro"/>
</dbReference>
<evidence type="ECO:0000256" key="2">
    <source>
        <dbReference type="ARBA" id="ARBA00023274"/>
    </source>
</evidence>
<dbReference type="GO" id="GO:1990904">
    <property type="term" value="C:ribonucleoprotein complex"/>
    <property type="evidence" value="ECO:0007669"/>
    <property type="project" value="UniProtKB-KW"/>
</dbReference>
<evidence type="ECO:0000256" key="1">
    <source>
        <dbReference type="ARBA" id="ARBA00022980"/>
    </source>
</evidence>
<gene>
    <name evidence="4" type="ORF">BEU04_03010</name>
</gene>
<accession>A0A1J5T0P3</accession>
<reference evidence="4 5" key="1">
    <citation type="submission" date="2016-08" db="EMBL/GenBank/DDBJ databases">
        <title>New Insights into Marine Group III Euryarchaeota, from dark to light.</title>
        <authorList>
            <person name="Haro-Moreno J.M."/>
            <person name="Rodriguez-Valera F."/>
            <person name="Lopez-Garcia P."/>
            <person name="Moreira D."/>
            <person name="Martin-Cuadrado A.B."/>
        </authorList>
    </citation>
    <scope>NUCLEOTIDE SEQUENCE [LARGE SCALE GENOMIC DNA]</scope>
    <source>
        <strain evidence="4">CG-Bathy1</strain>
    </source>
</reference>
<dbReference type="Gene3D" id="3.30.1330.30">
    <property type="match status" value="1"/>
</dbReference>
<feature type="domain" description="Ribosomal protein eL8/eL30/eS12/Gadd45" evidence="3">
    <location>
        <begin position="6"/>
        <end position="91"/>
    </location>
</feature>
<dbReference type="Pfam" id="PF01248">
    <property type="entry name" value="Ribosomal_L7Ae"/>
    <property type="match status" value="1"/>
</dbReference>
<dbReference type="EMBL" id="MIYU01000019">
    <property type="protein sequence ID" value="OIR14410.1"/>
    <property type="molecule type" value="Genomic_DNA"/>
</dbReference>
<evidence type="ECO:0000313" key="4">
    <source>
        <dbReference type="EMBL" id="OIR14410.1"/>
    </source>
</evidence>
<comment type="caution">
    <text evidence="4">The sequence shown here is derived from an EMBL/GenBank/DDBJ whole genome shotgun (WGS) entry which is preliminary data.</text>
</comment>
<dbReference type="NCBIfam" id="NF002172">
    <property type="entry name" value="PRK01018.1"/>
    <property type="match status" value="1"/>
</dbReference>
<dbReference type="InterPro" id="IPR004038">
    <property type="entry name" value="Ribosomal_eL8/eL30/eS12/Gad45"/>
</dbReference>
<sequence>MDVGRSLKSVIATGVVAIGERSCRRALKKGDVKLMIYANNCPKEFVDELSEEKKTPLHQYDGNNSTLGSACGKPFSVSSVAILDAGASDIMSLKK</sequence>
<dbReference type="AlphaFoldDB" id="A0A1J5T0P3"/>
<proteinExistence type="predicted"/>
<dbReference type="InterPro" id="IPR029064">
    <property type="entry name" value="Ribosomal_eL30-like_sf"/>
</dbReference>
<keyword evidence="2" id="KW-0687">Ribonucleoprotein</keyword>
<organism evidence="4 5">
    <name type="scientific">Marine Group III euryarchaeote CG-Bathy1</name>
    <dbReference type="NCBI Taxonomy" id="1889001"/>
    <lineage>
        <taxon>Archaea</taxon>
        <taxon>Methanobacteriati</taxon>
        <taxon>Thermoplasmatota</taxon>
        <taxon>Thermoplasmata</taxon>
        <taxon>Candidatus Thermoprofundales</taxon>
    </lineage>
</organism>
<dbReference type="PANTHER" id="PTHR11449">
    <property type="entry name" value="RIBOSOMAL PROTEIN L30"/>
    <property type="match status" value="1"/>
</dbReference>
<dbReference type="Proteomes" id="UP000183815">
    <property type="component" value="Unassembled WGS sequence"/>
</dbReference>
<evidence type="ECO:0000259" key="3">
    <source>
        <dbReference type="Pfam" id="PF01248"/>
    </source>
</evidence>
<name>A0A1J5T0P3_9ARCH</name>
<keyword evidence="1" id="KW-0689">Ribosomal protein</keyword>
<protein>
    <recommendedName>
        <fullName evidence="3">Ribosomal protein eL8/eL30/eS12/Gadd45 domain-containing protein</fullName>
    </recommendedName>
</protein>
<evidence type="ECO:0000313" key="5">
    <source>
        <dbReference type="Proteomes" id="UP000183815"/>
    </source>
</evidence>
<dbReference type="InterPro" id="IPR039109">
    <property type="entry name" value="Ribosomal_eL30-like"/>
</dbReference>